<protein>
    <submittedName>
        <fullName evidence="1">DgyrCDS9929</fullName>
    </submittedName>
</protein>
<evidence type="ECO:0000313" key="2">
    <source>
        <dbReference type="Proteomes" id="UP000549394"/>
    </source>
</evidence>
<organism evidence="1 2">
    <name type="scientific">Dimorphilus gyrociliatus</name>
    <dbReference type="NCBI Taxonomy" id="2664684"/>
    <lineage>
        <taxon>Eukaryota</taxon>
        <taxon>Metazoa</taxon>
        <taxon>Spiralia</taxon>
        <taxon>Lophotrochozoa</taxon>
        <taxon>Annelida</taxon>
        <taxon>Polychaeta</taxon>
        <taxon>Polychaeta incertae sedis</taxon>
        <taxon>Dinophilidae</taxon>
        <taxon>Dimorphilus</taxon>
    </lineage>
</organism>
<proteinExistence type="predicted"/>
<sequence length="210" mass="24409">MEASKAYDLFLVHVAEIVSNKGQSLMLQLGWEIAEVQCVQVRTPYENDLQRLMNDLWEIEDNNFRTCVKQALTESGNKGYLHLLGEAQSETQLIRKLSEKIQDDRFYYRLLGLKAMDSLGQRRHEETPDFFQVNLKCLQKWSNNQEYLPSTSEKDKIQSRVNTILQALVDIGNARASKKLRIKWNELLNRSLPFSQEETYGSDTMMDIPT</sequence>
<gene>
    <name evidence="1" type="ORF">DGYR_LOCUS9367</name>
</gene>
<comment type="caution">
    <text evidence="1">The sequence shown here is derived from an EMBL/GenBank/DDBJ whole genome shotgun (WGS) entry which is preliminary data.</text>
</comment>
<keyword evidence="2" id="KW-1185">Reference proteome</keyword>
<evidence type="ECO:0000313" key="1">
    <source>
        <dbReference type="EMBL" id="CAD5121409.1"/>
    </source>
</evidence>
<dbReference type="AlphaFoldDB" id="A0A7I8W171"/>
<name>A0A7I8W171_9ANNE</name>
<dbReference type="Proteomes" id="UP000549394">
    <property type="component" value="Unassembled WGS sequence"/>
</dbReference>
<dbReference type="EMBL" id="CAJFCJ010000014">
    <property type="protein sequence ID" value="CAD5121409.1"/>
    <property type="molecule type" value="Genomic_DNA"/>
</dbReference>
<accession>A0A7I8W171</accession>
<reference evidence="1 2" key="1">
    <citation type="submission" date="2020-08" db="EMBL/GenBank/DDBJ databases">
        <authorList>
            <person name="Hejnol A."/>
        </authorList>
    </citation>
    <scope>NUCLEOTIDE SEQUENCE [LARGE SCALE GENOMIC DNA]</scope>
</reference>